<dbReference type="PATRIC" id="fig|570156.3.peg.1268"/>
<evidence type="ECO:0000313" key="3">
    <source>
        <dbReference type="Proteomes" id="UP000050378"/>
    </source>
</evidence>
<gene>
    <name evidence="2" type="ORF">AOG27_16715</name>
</gene>
<protein>
    <submittedName>
        <fullName evidence="2">Copper chaperone</fullName>
    </submittedName>
</protein>
<evidence type="ECO:0000313" key="2">
    <source>
        <dbReference type="EMBL" id="KPM82324.1"/>
    </source>
</evidence>
<dbReference type="InterPro" id="IPR007410">
    <property type="entry name" value="LpqE-like"/>
</dbReference>
<dbReference type="STRING" id="570156.AOG27_16715"/>
<accession>A0A0P7DXF0</accession>
<dbReference type="EMBL" id="LJTC01000012">
    <property type="protein sequence ID" value="KPM82324.1"/>
    <property type="molecule type" value="Genomic_DNA"/>
</dbReference>
<proteinExistence type="predicted"/>
<dbReference type="Gene3D" id="2.60.40.1890">
    <property type="entry name" value="PCu(A)C copper chaperone"/>
    <property type="match status" value="1"/>
</dbReference>
<dbReference type="AlphaFoldDB" id="A0A0P7DXF0"/>
<sequence length="168" mass="18618">MKLWPALSFLTASLFFSTFSSAHSGHDHSDVAEVTVSNAQVREFLPASKASVAYLTITNPSEHAAVLTKAELDGLGRVEIHQHTHVDGMMKMEQVLSLKIDGHSSVEFKPGGYHLMVFEPEEQLKAGQERKLTLYFNDGNRVFTQAKVVSLQEMSEQASQKSKGHSHH</sequence>
<dbReference type="PANTHER" id="PTHR36302:SF1">
    <property type="entry name" value="COPPER CHAPERONE PCU(A)C"/>
    <property type="match status" value="1"/>
</dbReference>
<name>A0A0P7DXF0_9GAMM</name>
<keyword evidence="1" id="KW-0732">Signal</keyword>
<feature type="chain" id="PRO_5006138153" evidence="1">
    <location>
        <begin position="23"/>
        <end position="168"/>
    </location>
</feature>
<dbReference type="InterPro" id="IPR058248">
    <property type="entry name" value="Lxx211020-like"/>
</dbReference>
<dbReference type="Proteomes" id="UP000050378">
    <property type="component" value="Unassembled WGS sequence"/>
</dbReference>
<dbReference type="OrthoDB" id="9796962at2"/>
<feature type="signal peptide" evidence="1">
    <location>
        <begin position="1"/>
        <end position="22"/>
    </location>
</feature>
<organism evidence="2 3">
    <name type="scientific">Pseudoalteromonas lipolytica</name>
    <dbReference type="NCBI Taxonomy" id="570156"/>
    <lineage>
        <taxon>Bacteria</taxon>
        <taxon>Pseudomonadati</taxon>
        <taxon>Pseudomonadota</taxon>
        <taxon>Gammaproteobacteria</taxon>
        <taxon>Alteromonadales</taxon>
        <taxon>Pseudoalteromonadaceae</taxon>
        <taxon>Pseudoalteromonas</taxon>
    </lineage>
</organism>
<dbReference type="SUPFAM" id="SSF110087">
    <property type="entry name" value="DR1885-like metal-binding protein"/>
    <property type="match status" value="1"/>
</dbReference>
<evidence type="ECO:0000256" key="1">
    <source>
        <dbReference type="SAM" id="SignalP"/>
    </source>
</evidence>
<reference evidence="2 3" key="1">
    <citation type="submission" date="2015-09" db="EMBL/GenBank/DDBJ databases">
        <title>Draft Genome Sequence of Pseudoalteromonas lipolytica UCD-48B.</title>
        <authorList>
            <person name="Krusor M."/>
            <person name="Coil D.A."/>
            <person name="Lang J.M."/>
            <person name="Eisen J.A."/>
            <person name="Alexiev A."/>
        </authorList>
    </citation>
    <scope>NUCLEOTIDE SEQUENCE [LARGE SCALE GENOMIC DNA]</scope>
    <source>
        <strain evidence="2 3">UCD-48B</strain>
    </source>
</reference>
<dbReference type="PANTHER" id="PTHR36302">
    <property type="entry name" value="BLR7088 PROTEIN"/>
    <property type="match status" value="1"/>
</dbReference>
<comment type="caution">
    <text evidence="2">The sequence shown here is derived from an EMBL/GenBank/DDBJ whole genome shotgun (WGS) entry which is preliminary data.</text>
</comment>
<dbReference type="Pfam" id="PF04314">
    <property type="entry name" value="PCuAC"/>
    <property type="match status" value="1"/>
</dbReference>
<dbReference type="InterPro" id="IPR036182">
    <property type="entry name" value="PCuAC_sf"/>
</dbReference>
<dbReference type="RefSeq" id="WP_054554147.1">
    <property type="nucleotide sequence ID" value="NZ_LJTC01000012.1"/>
</dbReference>